<evidence type="ECO:0000256" key="1">
    <source>
        <dbReference type="SAM" id="MobiDB-lite"/>
    </source>
</evidence>
<dbReference type="OrthoDB" id="780868at2759"/>
<accession>A0A921RTV2</accession>
<name>A0A921RTV2_SORBI</name>
<gene>
    <name evidence="3" type="ORF">BDA96_02G445200</name>
</gene>
<reference evidence="3" key="1">
    <citation type="journal article" date="2019" name="BMC Genomics">
        <title>A new reference genome for Sorghum bicolor reveals high levels of sequence similarity between sweet and grain genotypes: implications for the genetics of sugar metabolism.</title>
        <authorList>
            <person name="Cooper E.A."/>
            <person name="Brenton Z.W."/>
            <person name="Flinn B.S."/>
            <person name="Jenkins J."/>
            <person name="Shu S."/>
            <person name="Flowers D."/>
            <person name="Luo F."/>
            <person name="Wang Y."/>
            <person name="Xia P."/>
            <person name="Barry K."/>
            <person name="Daum C."/>
            <person name="Lipzen A."/>
            <person name="Yoshinaga Y."/>
            <person name="Schmutz J."/>
            <person name="Saski C."/>
            <person name="Vermerris W."/>
            <person name="Kresovich S."/>
        </authorList>
    </citation>
    <scope>NUCLEOTIDE SEQUENCE</scope>
</reference>
<dbReference type="InterPro" id="IPR008889">
    <property type="entry name" value="VQ"/>
</dbReference>
<sequence length="204" mass="21956">MDAMSCLQAAPLLATPYTDAAIARALHFTTTTMSTHDSSSSSSSLSHHHHSPLLLSALADLPSPYYYAPPPHAAATCCDSVLVADSPRRRTSPTHRHNHAPAGARAGKRRSRASKRAPTTYISTDPANFRLMVQQITGVQAGVDDLQAMLQVQQALDAAALLPAADEASALRQHQLQQQPCFPTLDSWNVSNVVMYETNSAEML</sequence>
<proteinExistence type="predicted"/>
<evidence type="ECO:0000313" key="3">
    <source>
        <dbReference type="EMBL" id="KAG0546413.1"/>
    </source>
</evidence>
<comment type="caution">
    <text evidence="3">The sequence shown here is derived from an EMBL/GenBank/DDBJ whole genome shotgun (WGS) entry which is preliminary data.</text>
</comment>
<organism evidence="3 4">
    <name type="scientific">Sorghum bicolor</name>
    <name type="common">Sorghum</name>
    <name type="synonym">Sorghum vulgare</name>
    <dbReference type="NCBI Taxonomy" id="4558"/>
    <lineage>
        <taxon>Eukaryota</taxon>
        <taxon>Viridiplantae</taxon>
        <taxon>Streptophyta</taxon>
        <taxon>Embryophyta</taxon>
        <taxon>Tracheophyta</taxon>
        <taxon>Spermatophyta</taxon>
        <taxon>Magnoliopsida</taxon>
        <taxon>Liliopsida</taxon>
        <taxon>Poales</taxon>
        <taxon>Poaceae</taxon>
        <taxon>PACMAD clade</taxon>
        <taxon>Panicoideae</taxon>
        <taxon>Andropogonodae</taxon>
        <taxon>Andropogoneae</taxon>
        <taxon>Sorghinae</taxon>
        <taxon>Sorghum</taxon>
    </lineage>
</organism>
<dbReference type="Pfam" id="PF05678">
    <property type="entry name" value="VQ"/>
    <property type="match status" value="1"/>
</dbReference>
<protein>
    <recommendedName>
        <fullName evidence="2">VQ domain-containing protein</fullName>
    </recommendedName>
</protein>
<feature type="compositionally biased region" description="Basic residues" evidence="1">
    <location>
        <begin position="106"/>
        <end position="115"/>
    </location>
</feature>
<feature type="domain" description="VQ" evidence="2">
    <location>
        <begin position="116"/>
        <end position="141"/>
    </location>
</feature>
<dbReference type="InterPro" id="IPR039609">
    <property type="entry name" value="VQ_15/22"/>
</dbReference>
<feature type="compositionally biased region" description="Basic residues" evidence="1">
    <location>
        <begin position="89"/>
        <end position="99"/>
    </location>
</feature>
<dbReference type="EMBL" id="CM027681">
    <property type="protein sequence ID" value="KAG0546413.1"/>
    <property type="molecule type" value="Genomic_DNA"/>
</dbReference>
<feature type="region of interest" description="Disordered" evidence="1">
    <location>
        <begin position="88"/>
        <end position="119"/>
    </location>
</feature>
<dbReference type="AlphaFoldDB" id="A0A921RTV2"/>
<dbReference type="PANTHER" id="PTHR33179">
    <property type="entry name" value="VQ MOTIF-CONTAINING PROTEIN"/>
    <property type="match status" value="1"/>
</dbReference>
<dbReference type="PANTHER" id="PTHR33179:SF78">
    <property type="entry name" value="OS07G0686600 PROTEIN"/>
    <property type="match status" value="1"/>
</dbReference>
<evidence type="ECO:0000259" key="2">
    <source>
        <dbReference type="Pfam" id="PF05678"/>
    </source>
</evidence>
<dbReference type="Proteomes" id="UP000807115">
    <property type="component" value="Chromosome 2"/>
</dbReference>
<reference evidence="3" key="2">
    <citation type="submission" date="2020-10" db="EMBL/GenBank/DDBJ databases">
        <authorList>
            <person name="Cooper E.A."/>
            <person name="Brenton Z.W."/>
            <person name="Flinn B.S."/>
            <person name="Jenkins J."/>
            <person name="Shu S."/>
            <person name="Flowers D."/>
            <person name="Luo F."/>
            <person name="Wang Y."/>
            <person name="Xia P."/>
            <person name="Barry K."/>
            <person name="Daum C."/>
            <person name="Lipzen A."/>
            <person name="Yoshinaga Y."/>
            <person name="Schmutz J."/>
            <person name="Saski C."/>
            <person name="Vermerris W."/>
            <person name="Kresovich S."/>
        </authorList>
    </citation>
    <scope>NUCLEOTIDE SEQUENCE</scope>
</reference>
<evidence type="ECO:0000313" key="4">
    <source>
        <dbReference type="Proteomes" id="UP000807115"/>
    </source>
</evidence>